<accession>A0A6C0H3W6</accession>
<evidence type="ECO:0000256" key="1">
    <source>
        <dbReference type="SAM" id="MobiDB-lite"/>
    </source>
</evidence>
<reference evidence="2" key="1">
    <citation type="journal article" date="2020" name="Nature">
        <title>Giant virus diversity and host interactions through global metagenomics.</title>
        <authorList>
            <person name="Schulz F."/>
            <person name="Roux S."/>
            <person name="Paez-Espino D."/>
            <person name="Jungbluth S."/>
            <person name="Walsh D.A."/>
            <person name="Denef V.J."/>
            <person name="McMahon K.D."/>
            <person name="Konstantinidis K.T."/>
            <person name="Eloe-Fadrosh E.A."/>
            <person name="Kyrpides N.C."/>
            <person name="Woyke T."/>
        </authorList>
    </citation>
    <scope>NUCLEOTIDE SEQUENCE</scope>
    <source>
        <strain evidence="2">GVMAG-M-3300023179-63</strain>
    </source>
</reference>
<dbReference type="EMBL" id="MN739863">
    <property type="protein sequence ID" value="QHT75097.1"/>
    <property type="molecule type" value="Genomic_DNA"/>
</dbReference>
<name>A0A6C0H3W6_9ZZZZ</name>
<dbReference type="AlphaFoldDB" id="A0A6C0H3W6"/>
<evidence type="ECO:0000313" key="2">
    <source>
        <dbReference type="EMBL" id="QHT75097.1"/>
    </source>
</evidence>
<organism evidence="2">
    <name type="scientific">viral metagenome</name>
    <dbReference type="NCBI Taxonomy" id="1070528"/>
    <lineage>
        <taxon>unclassified sequences</taxon>
        <taxon>metagenomes</taxon>
        <taxon>organismal metagenomes</taxon>
    </lineage>
</organism>
<proteinExistence type="predicted"/>
<feature type="compositionally biased region" description="Basic residues" evidence="1">
    <location>
        <begin position="19"/>
        <end position="34"/>
    </location>
</feature>
<feature type="compositionally biased region" description="Low complexity" evidence="1">
    <location>
        <begin position="35"/>
        <end position="47"/>
    </location>
</feature>
<protein>
    <submittedName>
        <fullName evidence="2">Uncharacterized protein</fullName>
    </submittedName>
</protein>
<feature type="compositionally biased region" description="Basic residues" evidence="1">
    <location>
        <begin position="1"/>
        <end position="12"/>
    </location>
</feature>
<feature type="region of interest" description="Disordered" evidence="1">
    <location>
        <begin position="1"/>
        <end position="52"/>
    </location>
</feature>
<sequence length="78" mass="9093">MPIKSRRKRIRKSKEFIRVKRTRITRRGNRRHHNGGNSDDGASNGNNFEQITKNAQTTISDFSNKVRETWSSLFSTKS</sequence>